<organism evidence="2 3">
    <name type="scientific">Syncephalastrum racemosum</name>
    <name type="common">Filamentous fungus</name>
    <dbReference type="NCBI Taxonomy" id="13706"/>
    <lineage>
        <taxon>Eukaryota</taxon>
        <taxon>Fungi</taxon>
        <taxon>Fungi incertae sedis</taxon>
        <taxon>Mucoromycota</taxon>
        <taxon>Mucoromycotina</taxon>
        <taxon>Mucoromycetes</taxon>
        <taxon>Mucorales</taxon>
        <taxon>Syncephalastraceae</taxon>
        <taxon>Syncephalastrum</taxon>
    </lineage>
</organism>
<gene>
    <name evidence="2" type="ORF">BCR43DRAFT_289032</name>
</gene>
<reference evidence="2 3" key="1">
    <citation type="submission" date="2016-07" db="EMBL/GenBank/DDBJ databases">
        <title>Pervasive Adenine N6-methylation of Active Genes in Fungi.</title>
        <authorList>
            <consortium name="DOE Joint Genome Institute"/>
            <person name="Mondo S.J."/>
            <person name="Dannebaum R.O."/>
            <person name="Kuo R.C."/>
            <person name="Labutti K."/>
            <person name="Haridas S."/>
            <person name="Kuo A."/>
            <person name="Salamov A."/>
            <person name="Ahrendt S.R."/>
            <person name="Lipzen A."/>
            <person name="Sullivan W."/>
            <person name="Andreopoulos W.B."/>
            <person name="Clum A."/>
            <person name="Lindquist E."/>
            <person name="Daum C."/>
            <person name="Ramamoorthy G.K."/>
            <person name="Gryganskyi A."/>
            <person name="Culley D."/>
            <person name="Magnuson J.K."/>
            <person name="James T.Y."/>
            <person name="O'Malley M.A."/>
            <person name="Stajich J.E."/>
            <person name="Spatafora J.W."/>
            <person name="Visel A."/>
            <person name="Grigoriev I.V."/>
        </authorList>
    </citation>
    <scope>NUCLEOTIDE SEQUENCE [LARGE SCALE GENOMIC DNA]</scope>
    <source>
        <strain evidence="2 3">NRRL 2496</strain>
    </source>
</reference>
<dbReference type="InterPro" id="IPR011037">
    <property type="entry name" value="Pyrv_Knase-like_insert_dom_sf"/>
</dbReference>
<dbReference type="OMA" id="ARQYPQM"/>
<dbReference type="SUPFAM" id="SSF50800">
    <property type="entry name" value="PK beta-barrel domain-like"/>
    <property type="match status" value="1"/>
</dbReference>
<dbReference type="Proteomes" id="UP000242180">
    <property type="component" value="Unassembled WGS sequence"/>
</dbReference>
<dbReference type="OrthoDB" id="17255at2759"/>
<name>A0A1X2HDB6_SYNRA</name>
<dbReference type="PANTHER" id="PTHR14237:SF19">
    <property type="entry name" value="MITOCHONDRIAL AMIDOXIME REDUCING COMPONENT 1"/>
    <property type="match status" value="1"/>
</dbReference>
<dbReference type="AlphaFoldDB" id="A0A1X2HDB6"/>
<proteinExistence type="predicted"/>
<dbReference type="InterPro" id="IPR005303">
    <property type="entry name" value="MOCOS_middle"/>
</dbReference>
<keyword evidence="3" id="KW-1185">Reference proteome</keyword>
<dbReference type="InParanoid" id="A0A1X2HDB6"/>
<evidence type="ECO:0000313" key="3">
    <source>
        <dbReference type="Proteomes" id="UP000242180"/>
    </source>
</evidence>
<dbReference type="Pfam" id="PF03473">
    <property type="entry name" value="MOSC"/>
    <property type="match status" value="1"/>
</dbReference>
<comment type="caution">
    <text evidence="2">The sequence shown here is derived from an EMBL/GenBank/DDBJ whole genome shotgun (WGS) entry which is preliminary data.</text>
</comment>
<dbReference type="InterPro" id="IPR005302">
    <property type="entry name" value="MoCF_Sase_C"/>
</dbReference>
<dbReference type="Pfam" id="PF03476">
    <property type="entry name" value="MOSC_N"/>
    <property type="match status" value="1"/>
</dbReference>
<dbReference type="PROSITE" id="PS51340">
    <property type="entry name" value="MOSC"/>
    <property type="match status" value="1"/>
</dbReference>
<dbReference type="PANTHER" id="PTHR14237">
    <property type="entry name" value="MOLYBDOPTERIN COFACTOR SULFURASE MOSC"/>
    <property type="match status" value="1"/>
</dbReference>
<evidence type="ECO:0000313" key="2">
    <source>
        <dbReference type="EMBL" id="ORY96803.1"/>
    </source>
</evidence>
<dbReference type="GO" id="GO:0030170">
    <property type="term" value="F:pyridoxal phosphate binding"/>
    <property type="evidence" value="ECO:0007669"/>
    <property type="project" value="InterPro"/>
</dbReference>
<dbReference type="EMBL" id="MCGN01000005">
    <property type="protein sequence ID" value="ORY96803.1"/>
    <property type="molecule type" value="Genomic_DNA"/>
</dbReference>
<evidence type="ECO:0000259" key="1">
    <source>
        <dbReference type="PROSITE" id="PS51340"/>
    </source>
</evidence>
<accession>A0A1X2HDB6</accession>
<dbReference type="GO" id="GO:0030151">
    <property type="term" value="F:molybdenum ion binding"/>
    <property type="evidence" value="ECO:0007669"/>
    <property type="project" value="InterPro"/>
</dbReference>
<dbReference type="GO" id="GO:0003824">
    <property type="term" value="F:catalytic activity"/>
    <property type="evidence" value="ECO:0007669"/>
    <property type="project" value="InterPro"/>
</dbReference>
<protein>
    <submittedName>
        <fullName evidence="2">MOSC N-terminal beta barrel domain-domain-containing protein</fullName>
    </submittedName>
</protein>
<sequence>MATLSGITVFPIKSCHSVKVDSCKVDNLGLTFDRNFMLIEDETNRFITQRKYASLALLQPVVDEKQGTLTLTSAEQAPLRLPLRPDISKLQVRENVQLWKDKLKVYDMGDEAAAWVTQFLINHREHDEKNHHNPEEKAVAVGKARLVTLDAPTAEGYHRPAHAKLPGTHSPFTDWSPVSLGFESSLASINDALVSTGTSGGQRIPIDRFRNNLTIRGTLPWEEDTWLVAQIGEVTFYIIRPIARCTVPGVNQDTGIKDDWGKGNLLSFLREKRSFKERPNHGFFCVDAIPLTRGTIHVGDEIKVLERIPESHIAQWHQDTEQRCMHPIATN</sequence>
<dbReference type="STRING" id="13706.A0A1X2HDB6"/>
<dbReference type="SUPFAM" id="SSF141673">
    <property type="entry name" value="MOSC N-terminal domain-like"/>
    <property type="match status" value="1"/>
</dbReference>
<feature type="domain" description="MOSC" evidence="1">
    <location>
        <begin position="144"/>
        <end position="305"/>
    </location>
</feature>